<evidence type="ECO:0000259" key="6">
    <source>
        <dbReference type="PROSITE" id="PS50069"/>
    </source>
</evidence>
<dbReference type="GO" id="GO:0031625">
    <property type="term" value="F:ubiquitin protein ligase binding"/>
    <property type="evidence" value="ECO:0000318"/>
    <property type="project" value="GO_Central"/>
</dbReference>
<evidence type="ECO:0000256" key="4">
    <source>
        <dbReference type="PROSITE-ProRule" id="PRU00330"/>
    </source>
</evidence>
<dbReference type="InterPro" id="IPR036317">
    <property type="entry name" value="Cullin_homology_sf"/>
</dbReference>
<evidence type="ECO:0000256" key="5">
    <source>
        <dbReference type="RuleBase" id="RU003829"/>
    </source>
</evidence>
<dbReference type="FunFam" id="3.30.230.130:FF:000042">
    <property type="entry name" value="Predicted protein"/>
    <property type="match status" value="1"/>
</dbReference>
<organism evidence="7 8">
    <name type="scientific">Monosiga brevicollis</name>
    <name type="common">Choanoflagellate</name>
    <dbReference type="NCBI Taxonomy" id="81824"/>
    <lineage>
        <taxon>Eukaryota</taxon>
        <taxon>Choanoflagellata</taxon>
        <taxon>Craspedida</taxon>
        <taxon>Salpingoecidae</taxon>
        <taxon>Monosiga</taxon>
    </lineage>
</organism>
<dbReference type="Proteomes" id="UP000001357">
    <property type="component" value="Unassembled WGS sequence"/>
</dbReference>
<feature type="domain" description="Cullin family profile" evidence="6">
    <location>
        <begin position="336"/>
        <end position="569"/>
    </location>
</feature>
<dbReference type="SUPFAM" id="SSF74788">
    <property type="entry name" value="Cullin repeat-like"/>
    <property type="match status" value="1"/>
</dbReference>
<evidence type="ECO:0000256" key="2">
    <source>
        <dbReference type="ARBA" id="ARBA00022499"/>
    </source>
</evidence>
<dbReference type="InterPro" id="IPR016159">
    <property type="entry name" value="Cullin_repeat-like_dom_sf"/>
</dbReference>
<dbReference type="AlphaFoldDB" id="A9UYT5"/>
<evidence type="ECO:0000313" key="7">
    <source>
        <dbReference type="EMBL" id="EDQ89662.1"/>
    </source>
</evidence>
<evidence type="ECO:0000256" key="3">
    <source>
        <dbReference type="ARBA" id="ARBA00022843"/>
    </source>
</evidence>
<dbReference type="RefSeq" id="XP_001745691.1">
    <property type="nucleotide sequence ID" value="XM_001745639.1"/>
</dbReference>
<dbReference type="FunFam" id="1.10.10.10:FF:000014">
    <property type="entry name" value="Cullin 1"/>
    <property type="match status" value="1"/>
</dbReference>
<dbReference type="Gene3D" id="1.10.10.10">
    <property type="entry name" value="Winged helix-like DNA-binding domain superfamily/Winged helix DNA-binding domain"/>
    <property type="match status" value="1"/>
</dbReference>
<dbReference type="GO" id="GO:0016567">
    <property type="term" value="P:protein ubiquitination"/>
    <property type="evidence" value="ECO:0000318"/>
    <property type="project" value="GO_Central"/>
</dbReference>
<dbReference type="SUPFAM" id="SSF75632">
    <property type="entry name" value="Cullin homology domain"/>
    <property type="match status" value="1"/>
</dbReference>
<keyword evidence="2" id="KW-1017">Isopeptide bond</keyword>
<dbReference type="InterPro" id="IPR059120">
    <property type="entry name" value="Cullin-like_AB"/>
</dbReference>
<dbReference type="SMART" id="SM00884">
    <property type="entry name" value="Cullin_Nedd8"/>
    <property type="match status" value="1"/>
</dbReference>
<dbReference type="FunFam" id="1.20.1310.10:FF:000002">
    <property type="entry name" value="cullin-3 isoform X1"/>
    <property type="match status" value="1"/>
</dbReference>
<keyword evidence="8" id="KW-1185">Reference proteome</keyword>
<dbReference type="PROSITE" id="PS50069">
    <property type="entry name" value="CULLIN_2"/>
    <property type="match status" value="1"/>
</dbReference>
<dbReference type="Pfam" id="PF10557">
    <property type="entry name" value="Cullin_Nedd8"/>
    <property type="match status" value="1"/>
</dbReference>
<dbReference type="SUPFAM" id="SSF46785">
    <property type="entry name" value="Winged helix' DNA-binding domain"/>
    <property type="match status" value="1"/>
</dbReference>
<dbReference type="eggNOG" id="KOG2166">
    <property type="taxonomic scope" value="Eukaryota"/>
</dbReference>
<dbReference type="Pfam" id="PF00888">
    <property type="entry name" value="Cullin"/>
    <property type="match status" value="1"/>
</dbReference>
<dbReference type="FunCoup" id="A9UYT5">
    <property type="interactions" value="1634"/>
</dbReference>
<proteinExistence type="inferred from homology"/>
<keyword evidence="3" id="KW-0832">Ubl conjugation</keyword>
<dbReference type="InterPro" id="IPR036388">
    <property type="entry name" value="WH-like_DNA-bd_sf"/>
</dbReference>
<evidence type="ECO:0000256" key="1">
    <source>
        <dbReference type="ARBA" id="ARBA00006019"/>
    </source>
</evidence>
<dbReference type="SMART" id="SM00182">
    <property type="entry name" value="CULLIN"/>
    <property type="match status" value="1"/>
</dbReference>
<reference evidence="7 8" key="1">
    <citation type="journal article" date="2008" name="Nature">
        <title>The genome of the choanoflagellate Monosiga brevicollis and the origin of metazoans.</title>
        <authorList>
            <consortium name="JGI Sequencing"/>
            <person name="King N."/>
            <person name="Westbrook M.J."/>
            <person name="Young S.L."/>
            <person name="Kuo A."/>
            <person name="Abedin M."/>
            <person name="Chapman J."/>
            <person name="Fairclough S."/>
            <person name="Hellsten U."/>
            <person name="Isogai Y."/>
            <person name="Letunic I."/>
            <person name="Marr M."/>
            <person name="Pincus D."/>
            <person name="Putnam N."/>
            <person name="Rokas A."/>
            <person name="Wright K.J."/>
            <person name="Zuzow R."/>
            <person name="Dirks W."/>
            <person name="Good M."/>
            <person name="Goodstein D."/>
            <person name="Lemons D."/>
            <person name="Li W."/>
            <person name="Lyons J.B."/>
            <person name="Morris A."/>
            <person name="Nichols S."/>
            <person name="Richter D.J."/>
            <person name="Salamov A."/>
            <person name="Bork P."/>
            <person name="Lim W.A."/>
            <person name="Manning G."/>
            <person name="Miller W.T."/>
            <person name="McGinnis W."/>
            <person name="Shapiro H."/>
            <person name="Tjian R."/>
            <person name="Grigoriev I.V."/>
            <person name="Rokhsar D."/>
        </authorList>
    </citation>
    <scope>NUCLEOTIDE SEQUENCE [LARGE SCALE GENOMIC DNA]</scope>
    <source>
        <strain evidence="8">MX1 / ATCC 50154</strain>
    </source>
</reference>
<name>A9UYT5_MONBE</name>
<dbReference type="InterPro" id="IPR016158">
    <property type="entry name" value="Cullin_homology"/>
</dbReference>
<evidence type="ECO:0000313" key="8">
    <source>
        <dbReference type="Proteomes" id="UP000001357"/>
    </source>
</evidence>
<dbReference type="KEGG" id="mbr:MONBRDRAFT_32326"/>
<comment type="similarity">
    <text evidence="1 4 5">Belongs to the cullin family.</text>
</comment>
<dbReference type="GO" id="GO:0006511">
    <property type="term" value="P:ubiquitin-dependent protein catabolic process"/>
    <property type="evidence" value="ECO:0007669"/>
    <property type="project" value="InterPro"/>
</dbReference>
<dbReference type="GO" id="GO:0031463">
    <property type="term" value="C:Cul3-RING ubiquitin ligase complex"/>
    <property type="evidence" value="ECO:0000318"/>
    <property type="project" value="GO_Central"/>
</dbReference>
<gene>
    <name evidence="7" type="ORF">MONBRDRAFT_32326</name>
</gene>
<protein>
    <recommendedName>
        <fullName evidence="6">Cullin family profile domain-containing protein</fullName>
    </recommendedName>
</protein>
<dbReference type="PANTHER" id="PTHR11932">
    <property type="entry name" value="CULLIN"/>
    <property type="match status" value="1"/>
</dbReference>
<dbReference type="InterPro" id="IPR001373">
    <property type="entry name" value="Cullin_N"/>
</dbReference>
<dbReference type="Gene3D" id="3.30.230.130">
    <property type="entry name" value="Cullin, Chain C, Domain 2"/>
    <property type="match status" value="1"/>
</dbReference>
<dbReference type="Gene3D" id="1.20.1310.10">
    <property type="entry name" value="Cullin Repeats"/>
    <property type="match status" value="3"/>
</dbReference>
<sequence length="696" mass="80222">MAKRVVIKPYKAVSANNEFSERNWSLLQDAMLSIERRQSSSLSFEQLYRTVYNLCLGHHEAEVYKRLNQAFAAMCLRYRAAAETGLDSQTTLECLVGAYRDYFLVVNTVKDIFLYLDNTYCKPKHFPIVFQMALAVFRAEVVLHDMLNRQLRHEVRHLLARDREGNHTNRTLLRSCAVMLVSLGPTDDSWSLFHKHMARIHEDECESYYARHGTEYLDHHSVKEYVAYAHARVREEIERTEECLDASLCPSITKLLRPLPEIQKLQEAIAAKFESDVLALGSSATDDKASAVKLIEQLVGLHEKSTIALRDAFHQDRDFAFSMATGFERGINKIKNAAESLCQYIDDIHRRGTKELTDGEMESRLDHAVAIFRHLEEKDVFDKYYKLYLGKRLLLHKSASDDAERHFIARLKAECGRSWTAKMEGMFHDIEVSKTLAEDFRRACSKDKNPLSYDFDASILTFGHWPATSPSVTCILPDAMRQATQRFEAHYHARHNGRKLIWQPTLGHGELKTTYLAKRQHVLQVTTQCMMVLLNFNGHLAVDALSYGALLEATQLPEKDLQRTLQSLACGKHVLLTKSSSGKTIHSDDNFKLNHRFSSKAVRVKVQQVAARNEEREVTEKKVQGERRLEIEACLVRIMKARRQLGHNELQIETIKQLAPRFKAQPAQIKRRVEDLIEREFLERDPDDRTVYRYLA</sequence>
<dbReference type="GeneID" id="5890728"/>
<dbReference type="STRING" id="81824.A9UYT5"/>
<dbReference type="Pfam" id="PF26557">
    <property type="entry name" value="Cullin_AB"/>
    <property type="match status" value="1"/>
</dbReference>
<dbReference type="EMBL" id="CH991550">
    <property type="protein sequence ID" value="EDQ89662.1"/>
    <property type="molecule type" value="Genomic_DNA"/>
</dbReference>
<dbReference type="OMA" id="MFKDMTI"/>
<dbReference type="InParanoid" id="A9UYT5"/>
<dbReference type="InterPro" id="IPR045093">
    <property type="entry name" value="Cullin"/>
</dbReference>
<dbReference type="InterPro" id="IPR036390">
    <property type="entry name" value="WH_DNA-bd_sf"/>
</dbReference>
<accession>A9UYT5</accession>
<dbReference type="InterPro" id="IPR019559">
    <property type="entry name" value="Cullin_neddylation_domain"/>
</dbReference>